<name>A0A6A5QI61_AMPQU</name>
<evidence type="ECO:0000256" key="1">
    <source>
        <dbReference type="SAM" id="SignalP"/>
    </source>
</evidence>
<evidence type="ECO:0000313" key="2">
    <source>
        <dbReference type="EMBL" id="KAF1914184.1"/>
    </source>
</evidence>
<sequence length="114" mass="12337">MSMVVPTAVICSLVLSAQELTAYLRPWIAHADCDKTRLYGVNRGLSHYAHSIRRAKKSALAIPLHLRPQTCDGGQLLLMTAAGVSSSLPETVNLPGSKRRSLAVLGQEQLCDLK</sequence>
<gene>
    <name evidence="2" type="ORF">BDU57DRAFT_285449</name>
</gene>
<reference evidence="2" key="1">
    <citation type="journal article" date="2020" name="Stud. Mycol.">
        <title>101 Dothideomycetes genomes: a test case for predicting lifestyles and emergence of pathogens.</title>
        <authorList>
            <person name="Haridas S."/>
            <person name="Albert R."/>
            <person name="Binder M."/>
            <person name="Bloem J."/>
            <person name="Labutti K."/>
            <person name="Salamov A."/>
            <person name="Andreopoulos B."/>
            <person name="Baker S."/>
            <person name="Barry K."/>
            <person name="Bills G."/>
            <person name="Bluhm B."/>
            <person name="Cannon C."/>
            <person name="Castanera R."/>
            <person name="Culley D."/>
            <person name="Daum C."/>
            <person name="Ezra D."/>
            <person name="Gonzalez J."/>
            <person name="Henrissat B."/>
            <person name="Kuo A."/>
            <person name="Liang C."/>
            <person name="Lipzen A."/>
            <person name="Lutzoni F."/>
            <person name="Magnuson J."/>
            <person name="Mondo S."/>
            <person name="Nolan M."/>
            <person name="Ohm R."/>
            <person name="Pangilinan J."/>
            <person name="Park H.-J."/>
            <person name="Ramirez L."/>
            <person name="Alfaro M."/>
            <person name="Sun H."/>
            <person name="Tritt A."/>
            <person name="Yoshinaga Y."/>
            <person name="Zwiers L.-H."/>
            <person name="Turgeon B."/>
            <person name="Goodwin S."/>
            <person name="Spatafora J."/>
            <person name="Crous P."/>
            <person name="Grigoriev I."/>
        </authorList>
    </citation>
    <scope>NUCLEOTIDE SEQUENCE</scope>
    <source>
        <strain evidence="2">HMLAC05119</strain>
    </source>
</reference>
<evidence type="ECO:0000313" key="3">
    <source>
        <dbReference type="Proteomes" id="UP000800096"/>
    </source>
</evidence>
<dbReference type="EMBL" id="ML979137">
    <property type="protein sequence ID" value="KAF1914184.1"/>
    <property type="molecule type" value="Genomic_DNA"/>
</dbReference>
<proteinExistence type="predicted"/>
<dbReference type="AlphaFoldDB" id="A0A6A5QI61"/>
<dbReference type="Proteomes" id="UP000800096">
    <property type="component" value="Unassembled WGS sequence"/>
</dbReference>
<feature type="chain" id="PRO_5025548067" evidence="1">
    <location>
        <begin position="18"/>
        <end position="114"/>
    </location>
</feature>
<organism evidence="2 3">
    <name type="scientific">Ampelomyces quisqualis</name>
    <name type="common">Powdery mildew agent</name>
    <dbReference type="NCBI Taxonomy" id="50730"/>
    <lineage>
        <taxon>Eukaryota</taxon>
        <taxon>Fungi</taxon>
        <taxon>Dikarya</taxon>
        <taxon>Ascomycota</taxon>
        <taxon>Pezizomycotina</taxon>
        <taxon>Dothideomycetes</taxon>
        <taxon>Pleosporomycetidae</taxon>
        <taxon>Pleosporales</taxon>
        <taxon>Pleosporineae</taxon>
        <taxon>Phaeosphaeriaceae</taxon>
        <taxon>Ampelomyces</taxon>
    </lineage>
</organism>
<keyword evidence="1" id="KW-0732">Signal</keyword>
<protein>
    <submittedName>
        <fullName evidence="2">Uncharacterized protein</fullName>
    </submittedName>
</protein>
<keyword evidence="3" id="KW-1185">Reference proteome</keyword>
<accession>A0A6A5QI61</accession>
<feature type="signal peptide" evidence="1">
    <location>
        <begin position="1"/>
        <end position="17"/>
    </location>
</feature>